<dbReference type="InterPro" id="IPR002559">
    <property type="entry name" value="Transposase_11"/>
</dbReference>
<proteinExistence type="predicted"/>
<name>A0A6V8P465_9ACTN</name>
<evidence type="ECO:0000259" key="1">
    <source>
        <dbReference type="Pfam" id="PF01609"/>
    </source>
</evidence>
<feature type="domain" description="Transposase IS4-like" evidence="1">
    <location>
        <begin position="2"/>
        <end position="148"/>
    </location>
</feature>
<dbReference type="EMBL" id="BLRX01000133">
    <property type="protein sequence ID" value="GFP25596.1"/>
    <property type="molecule type" value="Genomic_DNA"/>
</dbReference>
<dbReference type="SUPFAM" id="SSF53098">
    <property type="entry name" value="Ribonuclease H-like"/>
    <property type="match status" value="1"/>
</dbReference>
<evidence type="ECO:0000313" key="2">
    <source>
        <dbReference type="EMBL" id="GFP25596.1"/>
    </source>
</evidence>
<evidence type="ECO:0000313" key="3">
    <source>
        <dbReference type="Proteomes" id="UP000543224"/>
    </source>
</evidence>
<protein>
    <submittedName>
        <fullName evidence="2">Putative transposase</fullName>
    </submittedName>
</protein>
<sequence length="190" mass="22053">MLKEAKERDFEPSFVLFDTWYASLGNLKRVRDYGWHWLTRLKSNRLVNPDGEGNIPLSQAKIPPEGRVVHLKGYGFIKVFRTVSENGDGQYWATDDLQMDEASREDLESQGWRIEVYHRGIKQCCGIERAQVRKAVAQKNHFFYALRAFLRLEIHKLRTGNSWYEAKASIIREAIRAYLGNPTYSLTPTA</sequence>
<comment type="caution">
    <text evidence="2">The sequence shown here is derived from an EMBL/GenBank/DDBJ whole genome shotgun (WGS) entry which is preliminary data.</text>
</comment>
<gene>
    <name evidence="2" type="ORF">HKBW3S25_01076</name>
</gene>
<dbReference type="GO" id="GO:0004803">
    <property type="term" value="F:transposase activity"/>
    <property type="evidence" value="ECO:0007669"/>
    <property type="project" value="InterPro"/>
</dbReference>
<dbReference type="GO" id="GO:0003677">
    <property type="term" value="F:DNA binding"/>
    <property type="evidence" value="ECO:0007669"/>
    <property type="project" value="InterPro"/>
</dbReference>
<reference evidence="2 3" key="1">
    <citation type="journal article" date="2020" name="Front. Microbiol.">
        <title>Single-cell genomics of novel Actinobacteria with the Wood-Ljungdahl pathway discovered in a serpentinizing system.</title>
        <authorList>
            <person name="Merino N."/>
            <person name="Kawai M."/>
            <person name="Boyd E.S."/>
            <person name="Colman D.R."/>
            <person name="McGlynn S.E."/>
            <person name="Nealson K.H."/>
            <person name="Kurokawa K."/>
            <person name="Hongoh Y."/>
        </authorList>
    </citation>
    <scope>NUCLEOTIDE SEQUENCE [LARGE SCALE GENOMIC DNA]</scope>
    <source>
        <strain evidence="2 3">S25</strain>
    </source>
</reference>
<organism evidence="2 3">
    <name type="scientific">Candidatus Hakubella thermalkaliphila</name>
    <dbReference type="NCBI Taxonomy" id="2754717"/>
    <lineage>
        <taxon>Bacteria</taxon>
        <taxon>Bacillati</taxon>
        <taxon>Actinomycetota</taxon>
        <taxon>Actinomycetota incertae sedis</taxon>
        <taxon>Candidatus Hakubellales</taxon>
        <taxon>Candidatus Hakubellaceae</taxon>
        <taxon>Candidatus Hakubella</taxon>
    </lineage>
</organism>
<dbReference type="InterPro" id="IPR012337">
    <property type="entry name" value="RNaseH-like_sf"/>
</dbReference>
<dbReference type="GO" id="GO:0006313">
    <property type="term" value="P:DNA transposition"/>
    <property type="evidence" value="ECO:0007669"/>
    <property type="project" value="InterPro"/>
</dbReference>
<dbReference type="AlphaFoldDB" id="A0A6V8P465"/>
<dbReference type="Proteomes" id="UP000543224">
    <property type="component" value="Unassembled WGS sequence"/>
</dbReference>
<dbReference type="Pfam" id="PF01609">
    <property type="entry name" value="DDE_Tnp_1"/>
    <property type="match status" value="1"/>
</dbReference>
<accession>A0A6V8P465</accession>